<evidence type="ECO:0000313" key="13">
    <source>
        <dbReference type="Proteomes" id="UP000092671"/>
    </source>
</evidence>
<dbReference type="GO" id="GO:0005543">
    <property type="term" value="F:phospholipid binding"/>
    <property type="evidence" value="ECO:0007669"/>
    <property type="project" value="TreeGrafter"/>
</dbReference>
<gene>
    <name evidence="12" type="ORF">A9Z60_06535</name>
</gene>
<comment type="catalytic activity">
    <reaction evidence="10">
        <text>a lipid X + a UDP-2-N,3-O-bis[(3R)-3-hydroxyacyl]-alpha-D-glucosamine = a lipid A disaccharide + UDP + H(+)</text>
        <dbReference type="Rhea" id="RHEA:67828"/>
        <dbReference type="ChEBI" id="CHEBI:15378"/>
        <dbReference type="ChEBI" id="CHEBI:58223"/>
        <dbReference type="ChEBI" id="CHEBI:137748"/>
        <dbReference type="ChEBI" id="CHEBI:176338"/>
        <dbReference type="ChEBI" id="CHEBI:176343"/>
        <dbReference type="EC" id="2.4.1.182"/>
    </reaction>
</comment>
<dbReference type="Pfam" id="PF02684">
    <property type="entry name" value="LpxB"/>
    <property type="match status" value="1"/>
</dbReference>
<reference evidence="12 13" key="1">
    <citation type="submission" date="2016-06" db="EMBL/GenBank/DDBJ databases">
        <title>Draft genome of Moraxella nonliquefaciens CCUG 60284.</title>
        <authorList>
            <person name="Salva-Serra F."/>
            <person name="Engstrom-Jakobsson H."/>
            <person name="Thorell K."/>
            <person name="Gonzales-Siles L."/>
            <person name="Karlsson R."/>
            <person name="Boulund F."/>
            <person name="Engstrand L."/>
            <person name="Kristiansson E."/>
            <person name="Moore E."/>
        </authorList>
    </citation>
    <scope>NUCLEOTIDE SEQUENCE [LARGE SCALE GENOMIC DNA]</scope>
    <source>
        <strain evidence="12 13">CCUG 60284</strain>
    </source>
</reference>
<keyword evidence="5" id="KW-0444">Lipid biosynthesis</keyword>
<dbReference type="GO" id="GO:0016020">
    <property type="term" value="C:membrane"/>
    <property type="evidence" value="ECO:0007669"/>
    <property type="project" value="GOC"/>
</dbReference>
<evidence type="ECO:0000256" key="8">
    <source>
        <dbReference type="ARBA" id="ARBA00022679"/>
    </source>
</evidence>
<protein>
    <recommendedName>
        <fullName evidence="4 11">Lipid-A-disaccharide synthase</fullName>
        <ecNumber evidence="3 11">2.4.1.182</ecNumber>
    </recommendedName>
</protein>
<dbReference type="NCBIfam" id="TIGR00215">
    <property type="entry name" value="lpxB"/>
    <property type="match status" value="1"/>
</dbReference>
<proteinExistence type="inferred from homology"/>
<sequence>MTQTISSFDLSALPTDKPLTIGIVAGEVSGDALGADFMTKMNAICPNVRWIGVGGEMMSKAGLDSLIDMNRLSVMGIGEVVKHLPDLLLAKKEILDEFLSIGIDIFIGIDAPDFNLRLAKSLKQKSIIKPVFCVQYVSPSVWAWRESRIFGIKSATDLVLCLFPFETAIYDKHQHPAVCVGHPLLDKIRPDERSHAKIYDEFLRDYTPLFPELAHLQKSNTRPICIMAGSRTSEINAILPMLIEAMDKLNQAGDHSFILPVISHEHAHLVKSLIKEQAVHLLDKCHIIFTQTASNIASNIHHAKDDQAMKLPTTLSLSQNVMNACKLTILASGTATLEALLLHRPMVVVYKVNVLTYAIAKRLIKTPHVALPNILSHNQTGQAVVPELIQDDANANNIARHALAVLANPNEQIAKLAHTTAKLHADSHHDGVISVLTHFFNQKNVL</sequence>
<dbReference type="GO" id="GO:0009245">
    <property type="term" value="P:lipid A biosynthetic process"/>
    <property type="evidence" value="ECO:0007669"/>
    <property type="project" value="UniProtKB-UniRule"/>
</dbReference>
<evidence type="ECO:0000256" key="10">
    <source>
        <dbReference type="ARBA" id="ARBA00048975"/>
    </source>
</evidence>
<comment type="caution">
    <text evidence="12">The sequence shown here is derived from an EMBL/GenBank/DDBJ whole genome shotgun (WGS) entry which is preliminary data.</text>
</comment>
<comment type="function">
    <text evidence="1">Condensation of UDP-2,3-diacylglucosamine and 2,3-diacylglucosamine-1-phosphate to form lipid A disaccharide, a precursor of lipid A, a phosphorylated glycolipid that anchors the lipopolysaccharide to the outer membrane of the cell.</text>
</comment>
<keyword evidence="6" id="KW-0441">Lipid A biosynthesis</keyword>
<evidence type="ECO:0000256" key="3">
    <source>
        <dbReference type="ARBA" id="ARBA00012687"/>
    </source>
</evidence>
<dbReference type="Proteomes" id="UP000092671">
    <property type="component" value="Unassembled WGS sequence"/>
</dbReference>
<evidence type="ECO:0000256" key="11">
    <source>
        <dbReference type="NCBIfam" id="TIGR00215"/>
    </source>
</evidence>
<dbReference type="EC" id="2.4.1.182" evidence="3 11"/>
<evidence type="ECO:0000256" key="2">
    <source>
        <dbReference type="ARBA" id="ARBA00007868"/>
    </source>
</evidence>
<evidence type="ECO:0000256" key="5">
    <source>
        <dbReference type="ARBA" id="ARBA00022516"/>
    </source>
</evidence>
<keyword evidence="8" id="KW-0808">Transferase</keyword>
<evidence type="ECO:0000313" key="12">
    <source>
        <dbReference type="EMBL" id="OBX51913.1"/>
    </source>
</evidence>
<dbReference type="RefSeq" id="WP_066892142.1">
    <property type="nucleotide sequence ID" value="NZ_LZDN01000003.1"/>
</dbReference>
<organism evidence="12 13">
    <name type="scientific">Moraxella nonliquefaciens</name>
    <dbReference type="NCBI Taxonomy" id="478"/>
    <lineage>
        <taxon>Bacteria</taxon>
        <taxon>Pseudomonadati</taxon>
        <taxon>Pseudomonadota</taxon>
        <taxon>Gammaproteobacteria</taxon>
        <taxon>Moraxellales</taxon>
        <taxon>Moraxellaceae</taxon>
        <taxon>Moraxella</taxon>
    </lineage>
</organism>
<dbReference type="SUPFAM" id="SSF53756">
    <property type="entry name" value="UDP-Glycosyltransferase/glycogen phosphorylase"/>
    <property type="match status" value="1"/>
</dbReference>
<dbReference type="InterPro" id="IPR003835">
    <property type="entry name" value="Glyco_trans_19"/>
</dbReference>
<dbReference type="GO" id="GO:0008915">
    <property type="term" value="F:lipid-A-disaccharide synthase activity"/>
    <property type="evidence" value="ECO:0007669"/>
    <property type="project" value="UniProtKB-UniRule"/>
</dbReference>
<dbReference type="PANTHER" id="PTHR30372">
    <property type="entry name" value="LIPID-A-DISACCHARIDE SYNTHASE"/>
    <property type="match status" value="1"/>
</dbReference>
<evidence type="ECO:0000256" key="4">
    <source>
        <dbReference type="ARBA" id="ARBA00020902"/>
    </source>
</evidence>
<dbReference type="AlphaFoldDB" id="A0A1B8PLG7"/>
<evidence type="ECO:0000256" key="7">
    <source>
        <dbReference type="ARBA" id="ARBA00022676"/>
    </source>
</evidence>
<evidence type="ECO:0000256" key="6">
    <source>
        <dbReference type="ARBA" id="ARBA00022556"/>
    </source>
</evidence>
<name>A0A1B8PLG7_MORNO</name>
<comment type="similarity">
    <text evidence="2">Belongs to the LpxB family.</text>
</comment>
<keyword evidence="9" id="KW-0443">Lipid metabolism</keyword>
<evidence type="ECO:0000256" key="1">
    <source>
        <dbReference type="ARBA" id="ARBA00002056"/>
    </source>
</evidence>
<evidence type="ECO:0000256" key="9">
    <source>
        <dbReference type="ARBA" id="ARBA00023098"/>
    </source>
</evidence>
<accession>A0A1B8PLG7</accession>
<dbReference type="PANTHER" id="PTHR30372:SF4">
    <property type="entry name" value="LIPID-A-DISACCHARIDE SYNTHASE, MITOCHONDRIAL-RELATED"/>
    <property type="match status" value="1"/>
</dbReference>
<dbReference type="EMBL" id="LZDN01000003">
    <property type="protein sequence ID" value="OBX51913.1"/>
    <property type="molecule type" value="Genomic_DNA"/>
</dbReference>
<keyword evidence="7" id="KW-0328">Glycosyltransferase</keyword>
<dbReference type="OrthoDB" id="9801642at2"/>